<dbReference type="EMBL" id="JAGGJX010000002">
    <property type="protein sequence ID" value="MBP1854916.1"/>
    <property type="molecule type" value="Genomic_DNA"/>
</dbReference>
<keyword evidence="2" id="KW-1185">Reference proteome</keyword>
<name>A0ABS4EAI0_9FIRM</name>
<keyword evidence="1" id="KW-0436">Ligase</keyword>
<dbReference type="RefSeq" id="WP_234926118.1">
    <property type="nucleotide sequence ID" value="NZ_BAAACS010000002.1"/>
</dbReference>
<dbReference type="Proteomes" id="UP000767291">
    <property type="component" value="Unassembled WGS sequence"/>
</dbReference>
<evidence type="ECO:0000313" key="1">
    <source>
        <dbReference type="EMBL" id="MBP1854916.1"/>
    </source>
</evidence>
<dbReference type="SUPFAM" id="SSF56091">
    <property type="entry name" value="DNA ligase/mRNA capping enzyme, catalytic domain"/>
    <property type="match status" value="1"/>
</dbReference>
<comment type="caution">
    <text evidence="1">The sequence shown here is derived from an EMBL/GenBank/DDBJ whole genome shotgun (WGS) entry which is preliminary data.</text>
</comment>
<protein>
    <submittedName>
        <fullName evidence="1">ATP-dependent DNA ligase</fullName>
    </submittedName>
</protein>
<evidence type="ECO:0000313" key="2">
    <source>
        <dbReference type="Proteomes" id="UP000767291"/>
    </source>
</evidence>
<gene>
    <name evidence="1" type="ORF">J2Z43_001309</name>
</gene>
<sequence>MSIFDEKGIKQMLKAEMQEAFDSPDYIYELKLGGIRCVAYLDKDSTDLRNKRNFVDRSLCL</sequence>
<dbReference type="GO" id="GO:0016874">
    <property type="term" value="F:ligase activity"/>
    <property type="evidence" value="ECO:0007669"/>
    <property type="project" value="UniProtKB-KW"/>
</dbReference>
<proteinExistence type="predicted"/>
<accession>A0ABS4EAI0</accession>
<organism evidence="1 2">
    <name type="scientific">Metaclostridioides mangenotii</name>
    <dbReference type="NCBI Taxonomy" id="1540"/>
    <lineage>
        <taxon>Bacteria</taxon>
        <taxon>Bacillati</taxon>
        <taxon>Bacillota</taxon>
        <taxon>Clostridia</taxon>
        <taxon>Peptostreptococcales</taxon>
        <taxon>Peptostreptococcaceae</taxon>
        <taxon>Metaclostridioides</taxon>
    </lineage>
</organism>
<reference evidence="1 2" key="1">
    <citation type="submission" date="2021-03" db="EMBL/GenBank/DDBJ databases">
        <title>Genomic Encyclopedia of Type Strains, Phase IV (KMG-IV): sequencing the most valuable type-strain genomes for metagenomic binning, comparative biology and taxonomic classification.</title>
        <authorList>
            <person name="Goeker M."/>
        </authorList>
    </citation>
    <scope>NUCLEOTIDE SEQUENCE [LARGE SCALE GENOMIC DNA]</scope>
    <source>
        <strain evidence="1 2">DSM 1289</strain>
    </source>
</reference>